<dbReference type="Proteomes" id="UP001341840">
    <property type="component" value="Unassembled WGS sequence"/>
</dbReference>
<evidence type="ECO:0000313" key="1">
    <source>
        <dbReference type="EMBL" id="MED6213861.1"/>
    </source>
</evidence>
<proteinExistence type="predicted"/>
<sequence length="126" mass="13951">MKFGNLALGLSQEPTHMRGSQLGAHAYAWHATTKVIPGAKLLRICVDINQPPTHMRSSLLSRQAAYAHTSETPCMHVQQPRICVASHVQHHVYAWPSTSSLTFRRGASVTKEQSPRICVDIRLSPT</sequence>
<dbReference type="EMBL" id="JASCZI010244055">
    <property type="protein sequence ID" value="MED6213861.1"/>
    <property type="molecule type" value="Genomic_DNA"/>
</dbReference>
<name>A0ABU6YVM3_9FABA</name>
<gene>
    <name evidence="1" type="ORF">PIB30_097467</name>
</gene>
<keyword evidence="2" id="KW-1185">Reference proteome</keyword>
<feature type="non-terminal residue" evidence="1">
    <location>
        <position position="126"/>
    </location>
</feature>
<protein>
    <submittedName>
        <fullName evidence="1">Uncharacterized protein</fullName>
    </submittedName>
</protein>
<organism evidence="1 2">
    <name type="scientific">Stylosanthes scabra</name>
    <dbReference type="NCBI Taxonomy" id="79078"/>
    <lineage>
        <taxon>Eukaryota</taxon>
        <taxon>Viridiplantae</taxon>
        <taxon>Streptophyta</taxon>
        <taxon>Embryophyta</taxon>
        <taxon>Tracheophyta</taxon>
        <taxon>Spermatophyta</taxon>
        <taxon>Magnoliopsida</taxon>
        <taxon>eudicotyledons</taxon>
        <taxon>Gunneridae</taxon>
        <taxon>Pentapetalae</taxon>
        <taxon>rosids</taxon>
        <taxon>fabids</taxon>
        <taxon>Fabales</taxon>
        <taxon>Fabaceae</taxon>
        <taxon>Papilionoideae</taxon>
        <taxon>50 kb inversion clade</taxon>
        <taxon>dalbergioids sensu lato</taxon>
        <taxon>Dalbergieae</taxon>
        <taxon>Pterocarpus clade</taxon>
        <taxon>Stylosanthes</taxon>
    </lineage>
</organism>
<comment type="caution">
    <text evidence="1">The sequence shown here is derived from an EMBL/GenBank/DDBJ whole genome shotgun (WGS) entry which is preliminary data.</text>
</comment>
<evidence type="ECO:0000313" key="2">
    <source>
        <dbReference type="Proteomes" id="UP001341840"/>
    </source>
</evidence>
<accession>A0ABU6YVM3</accession>
<reference evidence="1 2" key="1">
    <citation type="journal article" date="2023" name="Plants (Basel)">
        <title>Bridging the Gap: Combining Genomics and Transcriptomics Approaches to Understand Stylosanthes scabra, an Orphan Legume from the Brazilian Caatinga.</title>
        <authorList>
            <person name="Ferreira-Neto J.R.C."/>
            <person name="da Silva M.D."/>
            <person name="Binneck E."/>
            <person name="de Melo N.F."/>
            <person name="da Silva R.H."/>
            <person name="de Melo A.L.T.M."/>
            <person name="Pandolfi V."/>
            <person name="Bustamante F.O."/>
            <person name="Brasileiro-Vidal A.C."/>
            <person name="Benko-Iseppon A.M."/>
        </authorList>
    </citation>
    <scope>NUCLEOTIDE SEQUENCE [LARGE SCALE GENOMIC DNA]</scope>
    <source>
        <tissue evidence="1">Leaves</tissue>
    </source>
</reference>